<dbReference type="Proteomes" id="UP000324748">
    <property type="component" value="Unassembled WGS sequence"/>
</dbReference>
<proteinExistence type="predicted"/>
<dbReference type="EMBL" id="VSWC01000144">
    <property type="protein sequence ID" value="KAA1077656.1"/>
    <property type="molecule type" value="Genomic_DNA"/>
</dbReference>
<gene>
    <name evidence="2" type="ORF">PGT21_014975</name>
</gene>
<feature type="compositionally biased region" description="Basic and acidic residues" evidence="1">
    <location>
        <begin position="374"/>
        <end position="403"/>
    </location>
</feature>
<protein>
    <submittedName>
        <fullName evidence="2">Uncharacterized protein</fullName>
    </submittedName>
</protein>
<dbReference type="AlphaFoldDB" id="A0A5B0MNR8"/>
<feature type="compositionally biased region" description="Basic and acidic residues" evidence="1">
    <location>
        <begin position="414"/>
        <end position="424"/>
    </location>
</feature>
<sequence length="447" mass="49148">MGAHLRNGRNILIEQQQRELQRREQSRRETKSPPESGRGDRPAGLQRGDDQRYVFSPAAAERLRKLREQSAVDYRHRYEATGGRSIAVGARNFTRLNQFQSDFFSARDDVQPIDSGTSAHRPTNFSGQYEYRDGPAGFDSDPSSKPSDPVSSPGTASSPTGRRHDNGQHGVGNSNQPVQRSVEHVCPSPREQQPAIDESSSHPSHLQPRGDPTTSRRSGDAPHQRELDSSGRTSRSREVPTSQPDPTGEPLGDNSDSPRAHSQPVPDAAAPFDTPTLGRHVPGYWPHTARKQPYASTPATVYSTPLGHSQAEHRTTSASTQPADSSSIQRRGLLPTTTSSRDDGSEPSAAVPAANRSRPELRAPTAPPPSTATKLERIWEELETPPRPDEQVTRSRGLSHESGEDCGQGVQNSRQRESERKGERTTPSTRRTPSTEPPMYLYLLRID</sequence>
<feature type="compositionally biased region" description="Basic and acidic residues" evidence="1">
    <location>
        <begin position="16"/>
        <end position="52"/>
    </location>
</feature>
<feature type="compositionally biased region" description="Basic and acidic residues" evidence="1">
    <location>
        <begin position="217"/>
        <end position="229"/>
    </location>
</feature>
<reference evidence="2 3" key="1">
    <citation type="submission" date="2019-05" db="EMBL/GenBank/DDBJ databases">
        <title>Emergence of the Ug99 lineage of the wheat stem rust pathogen through somatic hybridization.</title>
        <authorList>
            <person name="Li F."/>
            <person name="Upadhyaya N.M."/>
            <person name="Sperschneider J."/>
            <person name="Matny O."/>
            <person name="Nguyen-Phuc H."/>
            <person name="Mago R."/>
            <person name="Raley C."/>
            <person name="Miller M.E."/>
            <person name="Silverstein K.A.T."/>
            <person name="Henningsen E."/>
            <person name="Hirsch C.D."/>
            <person name="Visser B."/>
            <person name="Pretorius Z.A."/>
            <person name="Steffenson B.J."/>
            <person name="Schwessinger B."/>
            <person name="Dodds P.N."/>
            <person name="Figueroa M."/>
        </authorList>
    </citation>
    <scope>NUCLEOTIDE SEQUENCE [LARGE SCALE GENOMIC DNA]</scope>
    <source>
        <strain evidence="2">21-0</strain>
    </source>
</reference>
<evidence type="ECO:0000313" key="2">
    <source>
        <dbReference type="EMBL" id="KAA1077656.1"/>
    </source>
</evidence>
<feature type="compositionally biased region" description="Low complexity" evidence="1">
    <location>
        <begin position="139"/>
        <end position="153"/>
    </location>
</feature>
<evidence type="ECO:0000256" key="1">
    <source>
        <dbReference type="SAM" id="MobiDB-lite"/>
    </source>
</evidence>
<name>A0A5B0MNR8_PUCGR</name>
<feature type="compositionally biased region" description="Low complexity" evidence="1">
    <location>
        <begin position="425"/>
        <end position="438"/>
    </location>
</feature>
<evidence type="ECO:0000313" key="3">
    <source>
        <dbReference type="Proteomes" id="UP000324748"/>
    </source>
</evidence>
<feature type="compositionally biased region" description="Polar residues" evidence="1">
    <location>
        <begin position="294"/>
        <end position="307"/>
    </location>
</feature>
<feature type="compositionally biased region" description="Polar residues" evidence="1">
    <location>
        <begin position="114"/>
        <end position="127"/>
    </location>
</feature>
<feature type="compositionally biased region" description="Polar residues" evidence="1">
    <location>
        <begin position="316"/>
        <end position="339"/>
    </location>
</feature>
<organism evidence="2 3">
    <name type="scientific">Puccinia graminis f. sp. tritici</name>
    <dbReference type="NCBI Taxonomy" id="56615"/>
    <lineage>
        <taxon>Eukaryota</taxon>
        <taxon>Fungi</taxon>
        <taxon>Dikarya</taxon>
        <taxon>Basidiomycota</taxon>
        <taxon>Pucciniomycotina</taxon>
        <taxon>Pucciniomycetes</taxon>
        <taxon>Pucciniales</taxon>
        <taxon>Pucciniaceae</taxon>
        <taxon>Puccinia</taxon>
    </lineage>
</organism>
<accession>A0A5B0MNR8</accession>
<feature type="region of interest" description="Disordered" evidence="1">
    <location>
        <begin position="110"/>
        <end position="447"/>
    </location>
</feature>
<dbReference type="OrthoDB" id="10295869at2759"/>
<keyword evidence="3" id="KW-1185">Reference proteome</keyword>
<comment type="caution">
    <text evidence="2">The sequence shown here is derived from an EMBL/GenBank/DDBJ whole genome shotgun (WGS) entry which is preliminary data.</text>
</comment>
<feature type="region of interest" description="Disordered" evidence="1">
    <location>
        <begin position="1"/>
        <end position="52"/>
    </location>
</feature>